<evidence type="ECO:0000256" key="10">
    <source>
        <dbReference type="SAM" id="SignalP"/>
    </source>
</evidence>
<feature type="signal peptide" evidence="10">
    <location>
        <begin position="1"/>
        <end position="26"/>
    </location>
</feature>
<keyword evidence="4 9" id="KW-0349">Heme</keyword>
<comment type="cofactor">
    <cofactor evidence="1 9">
        <name>heme</name>
        <dbReference type="ChEBI" id="CHEBI:30413"/>
    </cofactor>
</comment>
<keyword evidence="7 9" id="KW-0408">Iron</keyword>
<evidence type="ECO:0000313" key="11">
    <source>
        <dbReference type="EMBL" id="PPQ81933.1"/>
    </source>
</evidence>
<dbReference type="GO" id="GO:0005506">
    <property type="term" value="F:iron ion binding"/>
    <property type="evidence" value="ECO:0007669"/>
    <property type="project" value="InterPro"/>
</dbReference>
<feature type="chain" id="PRO_5019491780" description="Cytochrome P450" evidence="10">
    <location>
        <begin position="27"/>
        <end position="531"/>
    </location>
</feature>
<evidence type="ECO:0000256" key="1">
    <source>
        <dbReference type="ARBA" id="ARBA00001971"/>
    </source>
</evidence>
<keyword evidence="10" id="KW-0732">Signal</keyword>
<comment type="caution">
    <text evidence="11">The sequence shown here is derived from an EMBL/GenBank/DDBJ whole genome shotgun (WGS) entry which is preliminary data.</text>
</comment>
<comment type="similarity">
    <text evidence="3">Belongs to the cytochrome P450 family.</text>
</comment>
<dbReference type="GO" id="GO:0020037">
    <property type="term" value="F:heme binding"/>
    <property type="evidence" value="ECO:0007669"/>
    <property type="project" value="InterPro"/>
</dbReference>
<sequence length="531" mass="60356">MVLSQATSALVCALFALWAFKKLVDLLGSGARQAPYPPGPKPRPIIGNMLDFPTEEASRTYTEWGRQFNSPILHVESLGNHVVILNKREDADELLEQRAKLYSDRPTVPIFKLFGWEYNIALMPYGEEWRQHRRVCQQNFNPQAAKQYETIQMEKTRQLLRGLLDAPKEFEAHSKLFSIGLAMSMMYGYEVKSIDDPVIAVAEEGNILAARLIVPGGSLINIFPFLRHIPPWVPGLPSRRKAMTVRQLNDEMMRIPTDFVKKSLAEGTAVSSLVTDFYEKKYAVGASQEEEDIIRNVAYTVYGAASDTTISSSGTFFYQMVTNPEIQKKAQAELDRVVGLRRLPTLEDRGSLPYIEAIYREMLRMRPPVPLSVPHRSSEDDHYKGYLIPKGATIFPNIWAMTHDEEVYPDPFTFKPERFFDAEGNLNNDDRILAYGFGRRVCVGKYVASGSMWLMIASVLACFSIKKAQDEEGNEIEINHDYHEFGLMRYVQATLVFSQSFLTFMTRPFRIEVASSNSNVQPVFDLLPSRS</sequence>
<dbReference type="InterPro" id="IPR001128">
    <property type="entry name" value="Cyt_P450"/>
</dbReference>
<evidence type="ECO:0000256" key="4">
    <source>
        <dbReference type="ARBA" id="ARBA00022617"/>
    </source>
</evidence>
<dbReference type="Proteomes" id="UP000283269">
    <property type="component" value="Unassembled WGS sequence"/>
</dbReference>
<organism evidence="11 12">
    <name type="scientific">Psilocybe cyanescens</name>
    <dbReference type="NCBI Taxonomy" id="93625"/>
    <lineage>
        <taxon>Eukaryota</taxon>
        <taxon>Fungi</taxon>
        <taxon>Dikarya</taxon>
        <taxon>Basidiomycota</taxon>
        <taxon>Agaricomycotina</taxon>
        <taxon>Agaricomycetes</taxon>
        <taxon>Agaricomycetidae</taxon>
        <taxon>Agaricales</taxon>
        <taxon>Agaricineae</taxon>
        <taxon>Strophariaceae</taxon>
        <taxon>Psilocybe</taxon>
    </lineage>
</organism>
<dbReference type="OrthoDB" id="2789670at2759"/>
<dbReference type="InterPro" id="IPR050364">
    <property type="entry name" value="Cytochrome_P450_fung"/>
</dbReference>
<evidence type="ECO:0000256" key="9">
    <source>
        <dbReference type="PIRSR" id="PIRSR602401-1"/>
    </source>
</evidence>
<dbReference type="GO" id="GO:0004497">
    <property type="term" value="F:monooxygenase activity"/>
    <property type="evidence" value="ECO:0007669"/>
    <property type="project" value="UniProtKB-KW"/>
</dbReference>
<dbReference type="STRING" id="93625.A0A409WTT0"/>
<dbReference type="CDD" id="cd11065">
    <property type="entry name" value="CYP64-like"/>
    <property type="match status" value="1"/>
</dbReference>
<evidence type="ECO:0000256" key="6">
    <source>
        <dbReference type="ARBA" id="ARBA00023002"/>
    </source>
</evidence>
<keyword evidence="8" id="KW-0503">Monooxygenase</keyword>
<keyword evidence="6" id="KW-0560">Oxidoreductase</keyword>
<protein>
    <recommendedName>
        <fullName evidence="13">Cytochrome P450</fullName>
    </recommendedName>
</protein>
<keyword evidence="12" id="KW-1185">Reference proteome</keyword>
<dbReference type="Pfam" id="PF00067">
    <property type="entry name" value="p450"/>
    <property type="match status" value="1"/>
</dbReference>
<accession>A0A409WTT0</accession>
<feature type="binding site" description="axial binding residue" evidence="9">
    <location>
        <position position="442"/>
    </location>
    <ligand>
        <name>heme</name>
        <dbReference type="ChEBI" id="CHEBI:30413"/>
    </ligand>
    <ligandPart>
        <name>Fe</name>
        <dbReference type="ChEBI" id="CHEBI:18248"/>
    </ligandPart>
</feature>
<evidence type="ECO:0000256" key="3">
    <source>
        <dbReference type="ARBA" id="ARBA00010617"/>
    </source>
</evidence>
<proteinExistence type="inferred from homology"/>
<dbReference type="GO" id="GO:0016705">
    <property type="term" value="F:oxidoreductase activity, acting on paired donors, with incorporation or reduction of molecular oxygen"/>
    <property type="evidence" value="ECO:0007669"/>
    <property type="project" value="InterPro"/>
</dbReference>
<evidence type="ECO:0000256" key="2">
    <source>
        <dbReference type="ARBA" id="ARBA00005179"/>
    </source>
</evidence>
<dbReference type="InParanoid" id="A0A409WTT0"/>
<evidence type="ECO:0000256" key="8">
    <source>
        <dbReference type="ARBA" id="ARBA00023033"/>
    </source>
</evidence>
<comment type="pathway">
    <text evidence="2">Secondary metabolite biosynthesis.</text>
</comment>
<dbReference type="Gene3D" id="1.10.630.10">
    <property type="entry name" value="Cytochrome P450"/>
    <property type="match status" value="1"/>
</dbReference>
<name>A0A409WTT0_PSICY</name>
<dbReference type="InterPro" id="IPR002401">
    <property type="entry name" value="Cyt_P450_E_grp-I"/>
</dbReference>
<evidence type="ECO:0008006" key="13">
    <source>
        <dbReference type="Google" id="ProtNLM"/>
    </source>
</evidence>
<reference evidence="11 12" key="1">
    <citation type="journal article" date="2018" name="Evol. Lett.">
        <title>Horizontal gene cluster transfer increased hallucinogenic mushroom diversity.</title>
        <authorList>
            <person name="Reynolds H.T."/>
            <person name="Vijayakumar V."/>
            <person name="Gluck-Thaler E."/>
            <person name="Korotkin H.B."/>
            <person name="Matheny P.B."/>
            <person name="Slot J.C."/>
        </authorList>
    </citation>
    <scope>NUCLEOTIDE SEQUENCE [LARGE SCALE GENOMIC DNA]</scope>
    <source>
        <strain evidence="11 12">2631</strain>
    </source>
</reference>
<dbReference type="AlphaFoldDB" id="A0A409WTT0"/>
<gene>
    <name evidence="11" type="ORF">CVT25_013781</name>
</gene>
<evidence type="ECO:0000256" key="5">
    <source>
        <dbReference type="ARBA" id="ARBA00022723"/>
    </source>
</evidence>
<evidence type="ECO:0000313" key="12">
    <source>
        <dbReference type="Proteomes" id="UP000283269"/>
    </source>
</evidence>
<dbReference type="EMBL" id="NHYD01003195">
    <property type="protein sequence ID" value="PPQ81933.1"/>
    <property type="molecule type" value="Genomic_DNA"/>
</dbReference>
<evidence type="ECO:0000256" key="7">
    <source>
        <dbReference type="ARBA" id="ARBA00023004"/>
    </source>
</evidence>
<dbReference type="PANTHER" id="PTHR46300:SF7">
    <property type="entry name" value="P450, PUTATIVE (EUROFUNG)-RELATED"/>
    <property type="match status" value="1"/>
</dbReference>
<dbReference type="PRINTS" id="PR00463">
    <property type="entry name" value="EP450I"/>
</dbReference>
<dbReference type="PANTHER" id="PTHR46300">
    <property type="entry name" value="P450, PUTATIVE (EUROFUNG)-RELATED-RELATED"/>
    <property type="match status" value="1"/>
</dbReference>
<keyword evidence="5 9" id="KW-0479">Metal-binding</keyword>
<dbReference type="InterPro" id="IPR036396">
    <property type="entry name" value="Cyt_P450_sf"/>
</dbReference>
<dbReference type="SUPFAM" id="SSF48264">
    <property type="entry name" value="Cytochrome P450"/>
    <property type="match status" value="1"/>
</dbReference>